<accession>A0ABQ7J7S5</accession>
<feature type="domain" description="Peptidase C1A papain C-terminal" evidence="5">
    <location>
        <begin position="129"/>
        <end position="349"/>
    </location>
</feature>
<sequence>MKASKDELSKERLLKMRRELYMATKRSKRRFSFLYGYTFWISGTVTLLVGIVAYVIFFPEISLSQKFVNDEGLIQQVASLSKSFTAAPSKRFEGWTIADVKKMCGHAFLSQNYEQISACIPSGSHSHDIPIEFDARKEWPQCVGNDEVIDPGNCSASWAIAPISALQNRFCIDDPDKNYVPLSYQQSLSCISDQLSCSGGLIDIPYVLASQKGIVSEECFPFQGGEPTSCSEMCSHPTWYKVGSICKTFDEEDTMREILSNGPVATVIPVYTDFLVYSSGVYEPIKTATMLAHQEPRPVAMLQAIKIIGWGVQNKKPYWLIENSWGPEWGDNGFAKIARKVFSSVEYSVVAAAPESFQSSDELHTDMDTSFMEKDDVTEIDMS</sequence>
<keyword evidence="2" id="KW-0865">Zymogen</keyword>
<evidence type="ECO:0000256" key="3">
    <source>
        <dbReference type="ARBA" id="ARBA00023180"/>
    </source>
</evidence>
<evidence type="ECO:0000313" key="7">
    <source>
        <dbReference type="Proteomes" id="UP000823046"/>
    </source>
</evidence>
<dbReference type="SMART" id="SM00645">
    <property type="entry name" value="Pept_C1"/>
    <property type="match status" value="1"/>
</dbReference>
<comment type="similarity">
    <text evidence="1">Belongs to the peptidase C1 family.</text>
</comment>
<keyword evidence="4" id="KW-0472">Membrane</keyword>
<proteinExistence type="inferred from homology"/>
<keyword evidence="4" id="KW-1133">Transmembrane helix</keyword>
<evidence type="ECO:0000256" key="4">
    <source>
        <dbReference type="SAM" id="Phobius"/>
    </source>
</evidence>
<evidence type="ECO:0000259" key="5">
    <source>
        <dbReference type="SMART" id="SM00645"/>
    </source>
</evidence>
<comment type="caution">
    <text evidence="6">The sequence shown here is derived from an EMBL/GenBank/DDBJ whole genome shotgun (WGS) entry which is preliminary data.</text>
</comment>
<organism evidence="6 7">
    <name type="scientific">Cardiosporidium cionae</name>
    <dbReference type="NCBI Taxonomy" id="476202"/>
    <lineage>
        <taxon>Eukaryota</taxon>
        <taxon>Sar</taxon>
        <taxon>Alveolata</taxon>
        <taxon>Apicomplexa</taxon>
        <taxon>Aconoidasida</taxon>
        <taxon>Nephromycida</taxon>
        <taxon>Cardiosporidium</taxon>
    </lineage>
</organism>
<reference evidence="6 7" key="1">
    <citation type="journal article" date="2020" name="bioRxiv">
        <title>Metabolic contributions of an alphaproteobacterial endosymbiont in the apicomplexan Cardiosporidium cionae.</title>
        <authorList>
            <person name="Hunter E.S."/>
            <person name="Paight C.J."/>
            <person name="Lane C.E."/>
        </authorList>
    </citation>
    <scope>NUCLEOTIDE SEQUENCE [LARGE SCALE GENOMIC DNA]</scope>
    <source>
        <strain evidence="6">ESH_2018</strain>
    </source>
</reference>
<keyword evidence="4" id="KW-0812">Transmembrane</keyword>
<dbReference type="SUPFAM" id="SSF54001">
    <property type="entry name" value="Cysteine proteinases"/>
    <property type="match status" value="1"/>
</dbReference>
<keyword evidence="3" id="KW-0325">Glycoprotein</keyword>
<dbReference type="PANTHER" id="PTHR12411">
    <property type="entry name" value="CYSTEINE PROTEASE FAMILY C1-RELATED"/>
    <property type="match status" value="1"/>
</dbReference>
<dbReference type="Gene3D" id="3.90.70.10">
    <property type="entry name" value="Cysteine proteinases"/>
    <property type="match status" value="1"/>
</dbReference>
<dbReference type="InterPro" id="IPR000668">
    <property type="entry name" value="Peptidase_C1A_C"/>
</dbReference>
<evidence type="ECO:0000313" key="6">
    <source>
        <dbReference type="EMBL" id="KAF8820044.1"/>
    </source>
</evidence>
<evidence type="ECO:0000256" key="1">
    <source>
        <dbReference type="ARBA" id="ARBA00008455"/>
    </source>
</evidence>
<dbReference type="Pfam" id="PF00112">
    <property type="entry name" value="Peptidase_C1"/>
    <property type="match status" value="1"/>
</dbReference>
<evidence type="ECO:0000256" key="2">
    <source>
        <dbReference type="ARBA" id="ARBA00023145"/>
    </source>
</evidence>
<protein>
    <submittedName>
        <fullName evidence="6">Cathepsin B</fullName>
    </submittedName>
</protein>
<dbReference type="EMBL" id="JADAQX010000501">
    <property type="protein sequence ID" value="KAF8820044.1"/>
    <property type="molecule type" value="Genomic_DNA"/>
</dbReference>
<dbReference type="InterPro" id="IPR013128">
    <property type="entry name" value="Peptidase_C1A"/>
</dbReference>
<gene>
    <name evidence="6" type="ORF">IE077_003645</name>
</gene>
<feature type="transmembrane region" description="Helical" evidence="4">
    <location>
        <begin position="34"/>
        <end position="57"/>
    </location>
</feature>
<dbReference type="InterPro" id="IPR038765">
    <property type="entry name" value="Papain-like_cys_pep_sf"/>
</dbReference>
<keyword evidence="7" id="KW-1185">Reference proteome</keyword>
<dbReference type="Proteomes" id="UP000823046">
    <property type="component" value="Unassembled WGS sequence"/>
</dbReference>
<name>A0ABQ7J7S5_9APIC</name>